<organism evidence="2 3">
    <name type="scientific">Anopheles albimanus</name>
    <name type="common">New world malaria mosquito</name>
    <dbReference type="NCBI Taxonomy" id="7167"/>
    <lineage>
        <taxon>Eukaryota</taxon>
        <taxon>Metazoa</taxon>
        <taxon>Ecdysozoa</taxon>
        <taxon>Arthropoda</taxon>
        <taxon>Hexapoda</taxon>
        <taxon>Insecta</taxon>
        <taxon>Pterygota</taxon>
        <taxon>Neoptera</taxon>
        <taxon>Endopterygota</taxon>
        <taxon>Diptera</taxon>
        <taxon>Nematocera</taxon>
        <taxon>Culicoidea</taxon>
        <taxon>Culicidae</taxon>
        <taxon>Anophelinae</taxon>
        <taxon>Anopheles</taxon>
    </lineage>
</organism>
<reference evidence="2" key="2">
    <citation type="submission" date="2022-08" db="UniProtKB">
        <authorList>
            <consortium name="EnsemblMetazoa"/>
        </authorList>
    </citation>
    <scope>IDENTIFICATION</scope>
    <source>
        <strain evidence="2">STECLA/ALBI9_A</strain>
    </source>
</reference>
<feature type="region of interest" description="Disordered" evidence="1">
    <location>
        <begin position="18"/>
        <end position="116"/>
    </location>
</feature>
<dbReference type="VEuPathDB" id="VectorBase:AALB006887"/>
<name>A0A182FK41_ANOAL</name>
<evidence type="ECO:0000313" key="2">
    <source>
        <dbReference type="EnsemblMetazoa" id="AALB006887-PA"/>
    </source>
</evidence>
<evidence type="ECO:0000313" key="3">
    <source>
        <dbReference type="Proteomes" id="UP000069272"/>
    </source>
</evidence>
<dbReference type="EnsemblMetazoa" id="AALB006887-RA">
    <property type="protein sequence ID" value="AALB006887-PA"/>
    <property type="gene ID" value="AALB006887"/>
</dbReference>
<protein>
    <submittedName>
        <fullName evidence="2">Uncharacterized protein</fullName>
    </submittedName>
</protein>
<keyword evidence="3" id="KW-1185">Reference proteome</keyword>
<proteinExistence type="predicted"/>
<reference evidence="2 3" key="1">
    <citation type="journal article" date="2017" name="G3 (Bethesda)">
        <title>The Physical Genome Mapping of Anopheles albimanus Corrected Scaffold Misassemblies and Identified Interarm Rearrangements in Genus Anopheles.</title>
        <authorList>
            <person name="Artemov G.N."/>
            <person name="Peery A.N."/>
            <person name="Jiang X."/>
            <person name="Tu Z."/>
            <person name="Stegniy V.N."/>
            <person name="Sharakhova M.V."/>
            <person name="Sharakhov I.V."/>
        </authorList>
    </citation>
    <scope>NUCLEOTIDE SEQUENCE [LARGE SCALE GENOMIC DNA]</scope>
    <source>
        <strain evidence="2 3">ALBI9_A</strain>
    </source>
</reference>
<sequence length="116" mass="12040">AAAAATASLCRSLDATSSLPIASHHTARDPVPPRAADNPSARSMSTVREALPAPAQGMLSGRRMRCSCPADPAPRSSERKERWIRVRGSSSRLSIPSAIPLGNKQCSSSSSSSQAA</sequence>
<evidence type="ECO:0000256" key="1">
    <source>
        <dbReference type="SAM" id="MobiDB-lite"/>
    </source>
</evidence>
<dbReference type="AlphaFoldDB" id="A0A182FK41"/>
<dbReference type="Proteomes" id="UP000069272">
    <property type="component" value="Chromosome X"/>
</dbReference>
<accession>A0A182FK41</accession>
<feature type="compositionally biased region" description="Low complexity" evidence="1">
    <location>
        <begin position="107"/>
        <end position="116"/>
    </location>
</feature>